<accession>F0SXD9</accession>
<dbReference type="Gene3D" id="2.10.260.10">
    <property type="match status" value="1"/>
</dbReference>
<organism evidence="3 4">
    <name type="scientific">Syntrophobotulus glycolicus (strain DSM 8271 / FlGlyR)</name>
    <dbReference type="NCBI Taxonomy" id="645991"/>
    <lineage>
        <taxon>Bacteria</taxon>
        <taxon>Bacillati</taxon>
        <taxon>Bacillota</taxon>
        <taxon>Clostridia</taxon>
        <taxon>Eubacteriales</taxon>
        <taxon>Desulfitobacteriaceae</taxon>
        <taxon>Syntrophobotulus</taxon>
    </lineage>
</organism>
<protein>
    <submittedName>
        <fullName evidence="3">Transcriptional regulator, AbrB family</fullName>
    </submittedName>
</protein>
<dbReference type="RefSeq" id="WP_013623556.1">
    <property type="nucleotide sequence ID" value="NC_015172.1"/>
</dbReference>
<dbReference type="InterPro" id="IPR037914">
    <property type="entry name" value="SpoVT-AbrB_sf"/>
</dbReference>
<dbReference type="OrthoDB" id="9782993at2"/>
<evidence type="ECO:0000256" key="1">
    <source>
        <dbReference type="PROSITE-ProRule" id="PRU01076"/>
    </source>
</evidence>
<proteinExistence type="predicted"/>
<dbReference type="EMBL" id="CP002547">
    <property type="protein sequence ID" value="ADY54685.1"/>
    <property type="molecule type" value="Genomic_DNA"/>
</dbReference>
<name>F0SXD9_SYNGF</name>
<reference evidence="3 4" key="1">
    <citation type="journal article" date="2011" name="Stand. Genomic Sci.">
        <title>Complete genome sequence of Syntrophobotulus glycolicus type strain (FlGlyR).</title>
        <authorList>
            <person name="Han C."/>
            <person name="Mwirichia R."/>
            <person name="Chertkov O."/>
            <person name="Held B."/>
            <person name="Lapidus A."/>
            <person name="Nolan M."/>
            <person name="Lucas S."/>
            <person name="Hammon N."/>
            <person name="Deshpande S."/>
            <person name="Cheng J.F."/>
            <person name="Tapia R."/>
            <person name="Goodwin L."/>
            <person name="Pitluck S."/>
            <person name="Huntemann M."/>
            <person name="Liolios K."/>
            <person name="Ivanova N."/>
            <person name="Pagani I."/>
            <person name="Mavromatis K."/>
            <person name="Ovchinikova G."/>
            <person name="Pati A."/>
            <person name="Chen A."/>
            <person name="Palaniappan K."/>
            <person name="Land M."/>
            <person name="Hauser L."/>
            <person name="Brambilla E.M."/>
            <person name="Rohde M."/>
            <person name="Spring S."/>
            <person name="Sikorski J."/>
            <person name="Goker M."/>
            <person name="Woyke T."/>
            <person name="Bristow J."/>
            <person name="Eisen J.A."/>
            <person name="Markowitz V."/>
            <person name="Hugenholtz P."/>
            <person name="Kyrpides N.C."/>
            <person name="Klenk H.P."/>
            <person name="Detter J.C."/>
        </authorList>
    </citation>
    <scope>NUCLEOTIDE SEQUENCE [LARGE SCALE GENOMIC DNA]</scope>
    <source>
        <strain evidence="4">DSM 8271 / FlGlyR</strain>
    </source>
</reference>
<feature type="domain" description="SpoVT-AbrB" evidence="2">
    <location>
        <begin position="5"/>
        <end position="50"/>
    </location>
</feature>
<evidence type="ECO:0000313" key="3">
    <source>
        <dbReference type="EMBL" id="ADY54685.1"/>
    </source>
</evidence>
<dbReference type="STRING" id="645991.Sgly_0319"/>
<keyword evidence="1" id="KW-0238">DNA-binding</keyword>
<dbReference type="Pfam" id="PF04014">
    <property type="entry name" value="MazE_antitoxin"/>
    <property type="match status" value="1"/>
</dbReference>
<reference evidence="4" key="2">
    <citation type="submission" date="2011-02" db="EMBL/GenBank/DDBJ databases">
        <title>The complete genome of Syntrophobotulus glycolicus DSM 8271.</title>
        <authorList>
            <person name="Lucas S."/>
            <person name="Copeland A."/>
            <person name="Lapidus A."/>
            <person name="Bruce D."/>
            <person name="Goodwin L."/>
            <person name="Pitluck S."/>
            <person name="Kyrpides N."/>
            <person name="Mavromatis K."/>
            <person name="Pagani I."/>
            <person name="Ivanova N."/>
            <person name="Mikhailova N."/>
            <person name="Chertkov O."/>
            <person name="Held B."/>
            <person name="Detter J.C."/>
            <person name="Tapia R."/>
            <person name="Han C."/>
            <person name="Land M."/>
            <person name="Hauser L."/>
            <person name="Markowitz V."/>
            <person name="Cheng J.-F."/>
            <person name="Hugenholtz P."/>
            <person name="Woyke T."/>
            <person name="Wu D."/>
            <person name="Spring S."/>
            <person name="Schroeder M."/>
            <person name="Brambilla E."/>
            <person name="Klenk H.-P."/>
            <person name="Eisen J.A."/>
        </authorList>
    </citation>
    <scope>NUCLEOTIDE SEQUENCE [LARGE SCALE GENOMIC DNA]</scope>
    <source>
        <strain evidence="4">DSM 8271 / FlGlyR</strain>
    </source>
</reference>
<dbReference type="SUPFAM" id="SSF89447">
    <property type="entry name" value="AbrB/MazE/MraZ-like"/>
    <property type="match status" value="1"/>
</dbReference>
<dbReference type="KEGG" id="sgy:Sgly_0319"/>
<dbReference type="PANTHER" id="PTHR36432">
    <property type="match status" value="1"/>
</dbReference>
<evidence type="ECO:0000313" key="4">
    <source>
        <dbReference type="Proteomes" id="UP000007488"/>
    </source>
</evidence>
<dbReference type="Proteomes" id="UP000007488">
    <property type="component" value="Chromosome"/>
</dbReference>
<dbReference type="GO" id="GO:0003677">
    <property type="term" value="F:DNA binding"/>
    <property type="evidence" value="ECO:0007669"/>
    <property type="project" value="UniProtKB-UniRule"/>
</dbReference>
<gene>
    <name evidence="3" type="ordered locus">Sgly_0319</name>
</gene>
<dbReference type="SMART" id="SM00966">
    <property type="entry name" value="SpoVT_AbrB"/>
    <property type="match status" value="1"/>
</dbReference>
<dbReference type="InterPro" id="IPR007159">
    <property type="entry name" value="SpoVT-AbrB_dom"/>
</dbReference>
<dbReference type="PROSITE" id="PS51740">
    <property type="entry name" value="SPOVT_ABRB"/>
    <property type="match status" value="1"/>
</dbReference>
<dbReference type="AlphaFoldDB" id="F0SXD9"/>
<dbReference type="InterPro" id="IPR052731">
    <property type="entry name" value="B_subtilis_Trans_State_Reg"/>
</dbReference>
<evidence type="ECO:0000259" key="2">
    <source>
        <dbReference type="PROSITE" id="PS51740"/>
    </source>
</evidence>
<sequence length="91" mass="10518">MKSTGIVRKVDEFGRVVLPAEIRRTFKIWEKDPLEIYIDEDKIILKKYTRGCHCCGSMEDLSEVQGLPLCSTCIERYHKAMTILRKEGKAV</sequence>
<dbReference type="HOGENOM" id="CLU_158484_0_1_9"/>
<dbReference type="NCBIfam" id="TIGR01439">
    <property type="entry name" value="lp_hng_hel_AbrB"/>
    <property type="match status" value="1"/>
</dbReference>
<dbReference type="eggNOG" id="COG2002">
    <property type="taxonomic scope" value="Bacteria"/>
</dbReference>
<dbReference type="PANTHER" id="PTHR36432:SF4">
    <property type="entry name" value="TRANSITION STATE REGULATOR ABH-RELATED"/>
    <property type="match status" value="1"/>
</dbReference>
<keyword evidence="4" id="KW-1185">Reference proteome</keyword>